<reference evidence="1" key="1">
    <citation type="submission" date="2014-09" db="EMBL/GenBank/DDBJ databases">
        <authorList>
            <person name="Magalhaes I.L.F."/>
            <person name="Oliveira U."/>
            <person name="Santos F.R."/>
            <person name="Vidigal T.H.D.A."/>
            <person name="Brescovit A.D."/>
            <person name="Santos A.J."/>
        </authorList>
    </citation>
    <scope>NUCLEOTIDE SEQUENCE</scope>
    <source>
        <tissue evidence="1">Shoot tissue taken approximately 20 cm above the soil surface</tissue>
    </source>
</reference>
<evidence type="ECO:0000313" key="1">
    <source>
        <dbReference type="EMBL" id="JAD77135.1"/>
    </source>
</evidence>
<protein>
    <submittedName>
        <fullName evidence="1">Uncharacterized protein</fullName>
    </submittedName>
</protein>
<sequence length="38" mass="4335">MHAIPPTKNYIQNIKLLDCESTTLITFACLIFRVPLLC</sequence>
<reference evidence="1" key="2">
    <citation type="journal article" date="2015" name="Data Brief">
        <title>Shoot transcriptome of the giant reed, Arundo donax.</title>
        <authorList>
            <person name="Barrero R.A."/>
            <person name="Guerrero F.D."/>
            <person name="Moolhuijzen P."/>
            <person name="Goolsby J.A."/>
            <person name="Tidwell J."/>
            <person name="Bellgard S.E."/>
            <person name="Bellgard M.I."/>
        </authorList>
    </citation>
    <scope>NUCLEOTIDE SEQUENCE</scope>
    <source>
        <tissue evidence="1">Shoot tissue taken approximately 20 cm above the soil surface</tissue>
    </source>
</reference>
<dbReference type="EMBL" id="GBRH01220760">
    <property type="protein sequence ID" value="JAD77135.1"/>
    <property type="molecule type" value="Transcribed_RNA"/>
</dbReference>
<name>A0A0A9CUU8_ARUDO</name>
<organism evidence="1">
    <name type="scientific">Arundo donax</name>
    <name type="common">Giant reed</name>
    <name type="synonym">Donax arundinaceus</name>
    <dbReference type="NCBI Taxonomy" id="35708"/>
    <lineage>
        <taxon>Eukaryota</taxon>
        <taxon>Viridiplantae</taxon>
        <taxon>Streptophyta</taxon>
        <taxon>Embryophyta</taxon>
        <taxon>Tracheophyta</taxon>
        <taxon>Spermatophyta</taxon>
        <taxon>Magnoliopsida</taxon>
        <taxon>Liliopsida</taxon>
        <taxon>Poales</taxon>
        <taxon>Poaceae</taxon>
        <taxon>PACMAD clade</taxon>
        <taxon>Arundinoideae</taxon>
        <taxon>Arundineae</taxon>
        <taxon>Arundo</taxon>
    </lineage>
</organism>
<proteinExistence type="predicted"/>
<dbReference type="AlphaFoldDB" id="A0A0A9CUU8"/>
<accession>A0A0A9CUU8</accession>